<evidence type="ECO:0000313" key="3">
    <source>
        <dbReference type="EMBL" id="QGG42232.1"/>
    </source>
</evidence>
<sequence length="178" mass="18388">MSPARRAFAAIGATLAILVLGPVASAYGDTLQECIARGAERDGEPPTCTKVGDGWKASWPDDPVAGGGDSGIVVLMAIAALLGVAFFVWKVVTARSLAKQSGMDPDLATQMTLLTGSGLEATYLAANLRRPDAALSVPAPAPAVPAATRLADLKSLLEADLLTQAEYDERRAEIIDGL</sequence>
<dbReference type="Proteomes" id="UP000392064">
    <property type="component" value="Chromosome"/>
</dbReference>
<dbReference type="KEGG" id="aef:GEV26_13120"/>
<feature type="chain" id="PRO_5038773957" description="SHOCT domain-containing protein" evidence="2">
    <location>
        <begin position="29"/>
        <end position="178"/>
    </location>
</feature>
<dbReference type="AlphaFoldDB" id="A0A5Q2MM87"/>
<evidence type="ECO:0008006" key="5">
    <source>
        <dbReference type="Google" id="ProtNLM"/>
    </source>
</evidence>
<accession>A0A5Q2MM87</accession>
<keyword evidence="2" id="KW-0732">Signal</keyword>
<evidence type="ECO:0000256" key="2">
    <source>
        <dbReference type="SAM" id="SignalP"/>
    </source>
</evidence>
<reference evidence="3 4" key="1">
    <citation type="submission" date="2019-11" db="EMBL/GenBank/DDBJ databases">
        <authorList>
            <person name="Li J."/>
        </authorList>
    </citation>
    <scope>NUCLEOTIDE SEQUENCE [LARGE SCALE GENOMIC DNA]</scope>
    <source>
        <strain evidence="3 4">MF47</strain>
    </source>
</reference>
<evidence type="ECO:0000313" key="4">
    <source>
        <dbReference type="Proteomes" id="UP000392064"/>
    </source>
</evidence>
<protein>
    <recommendedName>
        <fullName evidence="5">SHOCT domain-containing protein</fullName>
    </recommendedName>
</protein>
<proteinExistence type="predicted"/>
<gene>
    <name evidence="3" type="ORF">GEV26_13120</name>
</gene>
<evidence type="ECO:0000256" key="1">
    <source>
        <dbReference type="SAM" id="Phobius"/>
    </source>
</evidence>
<keyword evidence="1" id="KW-1133">Transmembrane helix</keyword>
<organism evidence="3 4">
    <name type="scientific">Aeromicrobium yanjiei</name>
    <dbReference type="NCBI Taxonomy" id="2662028"/>
    <lineage>
        <taxon>Bacteria</taxon>
        <taxon>Bacillati</taxon>
        <taxon>Actinomycetota</taxon>
        <taxon>Actinomycetes</taxon>
        <taxon>Propionibacteriales</taxon>
        <taxon>Nocardioidaceae</taxon>
        <taxon>Aeromicrobium</taxon>
    </lineage>
</organism>
<dbReference type="RefSeq" id="WP_153653710.1">
    <property type="nucleotide sequence ID" value="NZ_CP045737.1"/>
</dbReference>
<keyword evidence="1" id="KW-0812">Transmembrane</keyword>
<feature type="signal peptide" evidence="2">
    <location>
        <begin position="1"/>
        <end position="28"/>
    </location>
</feature>
<keyword evidence="1" id="KW-0472">Membrane</keyword>
<dbReference type="EMBL" id="CP045737">
    <property type="protein sequence ID" value="QGG42232.1"/>
    <property type="molecule type" value="Genomic_DNA"/>
</dbReference>
<feature type="transmembrane region" description="Helical" evidence="1">
    <location>
        <begin position="72"/>
        <end position="92"/>
    </location>
</feature>
<name>A0A5Q2MM87_9ACTN</name>
<keyword evidence="4" id="KW-1185">Reference proteome</keyword>